<dbReference type="Pfam" id="PF01551">
    <property type="entry name" value="Peptidase_M23"/>
    <property type="match status" value="1"/>
</dbReference>
<evidence type="ECO:0000259" key="3">
    <source>
        <dbReference type="Pfam" id="PF01551"/>
    </source>
</evidence>
<evidence type="ECO:0000313" key="5">
    <source>
        <dbReference type="Proteomes" id="UP000572212"/>
    </source>
</evidence>
<dbReference type="PANTHER" id="PTHR21666">
    <property type="entry name" value="PEPTIDASE-RELATED"/>
    <property type="match status" value="1"/>
</dbReference>
<evidence type="ECO:0000313" key="4">
    <source>
        <dbReference type="EMBL" id="MBB6511944.1"/>
    </source>
</evidence>
<dbReference type="RefSeq" id="WP_184244608.1">
    <property type="nucleotide sequence ID" value="NZ_BAAACU010000022.1"/>
</dbReference>
<evidence type="ECO:0000256" key="1">
    <source>
        <dbReference type="SAM" id="MobiDB-lite"/>
    </source>
</evidence>
<dbReference type="AlphaFoldDB" id="A0A841RLY2"/>
<dbReference type="InterPro" id="IPR011055">
    <property type="entry name" value="Dup_hybrid_motif"/>
</dbReference>
<dbReference type="CDD" id="cd12797">
    <property type="entry name" value="M23_peptidase"/>
    <property type="match status" value="1"/>
</dbReference>
<reference evidence="4 5" key="1">
    <citation type="submission" date="2020-08" db="EMBL/GenBank/DDBJ databases">
        <title>Genomic Encyclopedia of Type Strains, Phase IV (KMG-IV): sequencing the most valuable type-strain genomes for metagenomic binning, comparative biology and taxonomic classification.</title>
        <authorList>
            <person name="Goeker M."/>
        </authorList>
    </citation>
    <scope>NUCLEOTIDE SEQUENCE [LARGE SCALE GENOMIC DNA]</scope>
    <source>
        <strain evidence="4 5">DSM 11805</strain>
    </source>
</reference>
<accession>A0A841RLY2</accession>
<keyword evidence="2" id="KW-0812">Transmembrane</keyword>
<dbReference type="EMBL" id="JACHON010000001">
    <property type="protein sequence ID" value="MBB6511944.1"/>
    <property type="molecule type" value="Genomic_DNA"/>
</dbReference>
<dbReference type="InterPro" id="IPR050570">
    <property type="entry name" value="Cell_wall_metabolism_enzyme"/>
</dbReference>
<feature type="transmembrane region" description="Helical" evidence="2">
    <location>
        <begin position="72"/>
        <end position="92"/>
    </location>
</feature>
<proteinExistence type="predicted"/>
<comment type="caution">
    <text evidence="4">The sequence shown here is derived from an EMBL/GenBank/DDBJ whole genome shotgun (WGS) entry which is preliminary data.</text>
</comment>
<dbReference type="Proteomes" id="UP000572212">
    <property type="component" value="Unassembled WGS sequence"/>
</dbReference>
<dbReference type="SUPFAM" id="SSF51261">
    <property type="entry name" value="Duplicated hybrid motif"/>
    <property type="match status" value="1"/>
</dbReference>
<keyword evidence="5" id="KW-1185">Reference proteome</keyword>
<protein>
    <submittedName>
        <fullName evidence="4">Stage IV sporulation protein FA</fullName>
    </submittedName>
</protein>
<feature type="domain" description="M23ase beta-sheet core" evidence="3">
    <location>
        <begin position="161"/>
        <end position="251"/>
    </location>
</feature>
<dbReference type="PANTHER" id="PTHR21666:SF274">
    <property type="entry name" value="STAGE IV SPORULATION PROTEIN FA"/>
    <property type="match status" value="1"/>
</dbReference>
<keyword evidence="2" id="KW-0472">Membrane</keyword>
<gene>
    <name evidence="4" type="ORF">GGQ92_000711</name>
</gene>
<feature type="compositionally biased region" description="Basic residues" evidence="1">
    <location>
        <begin position="13"/>
        <end position="24"/>
    </location>
</feature>
<sequence>MNKDKLSQIRNNISKRKDQKKKYTKIASSQVKTDKWRVAQHLPDDEARHGHFSSIPTYNTTSKDRVPFVQKFLWQSVAASAIFFAAVFFQGASHTSLEEPKKWTNYALTEEFPFATVNAWYQSKFGAPFAIESDMASTDSSPLISLPVYGEVTETFQENGDGVLISTDEKTEVTAVDTGTVIFAGKDNEKGNTVIVQHADQSKTIYGHLTKIDVYVYQSIQKNQKIGEYEPEDTQQAMFFSIEKNRQAIDPIQVIEVGKQK</sequence>
<name>A0A841RLY2_9BACI</name>
<dbReference type="GO" id="GO:0004222">
    <property type="term" value="F:metalloendopeptidase activity"/>
    <property type="evidence" value="ECO:0007669"/>
    <property type="project" value="TreeGrafter"/>
</dbReference>
<evidence type="ECO:0000256" key="2">
    <source>
        <dbReference type="SAM" id="Phobius"/>
    </source>
</evidence>
<dbReference type="InterPro" id="IPR016047">
    <property type="entry name" value="M23ase_b-sheet_dom"/>
</dbReference>
<dbReference type="Gene3D" id="2.70.70.10">
    <property type="entry name" value="Glucose Permease (Domain IIA)"/>
    <property type="match status" value="1"/>
</dbReference>
<organism evidence="4 5">
    <name type="scientific">Gracilibacillus halotolerans</name>
    <dbReference type="NCBI Taxonomy" id="74386"/>
    <lineage>
        <taxon>Bacteria</taxon>
        <taxon>Bacillati</taxon>
        <taxon>Bacillota</taxon>
        <taxon>Bacilli</taxon>
        <taxon>Bacillales</taxon>
        <taxon>Bacillaceae</taxon>
        <taxon>Gracilibacillus</taxon>
    </lineage>
</organism>
<feature type="region of interest" description="Disordered" evidence="1">
    <location>
        <begin position="1"/>
        <end position="27"/>
    </location>
</feature>
<keyword evidence="2" id="KW-1133">Transmembrane helix</keyword>